<feature type="transmembrane region" description="Helical" evidence="1">
    <location>
        <begin position="49"/>
        <end position="72"/>
    </location>
</feature>
<accession>A0A133VDL3</accession>
<keyword evidence="1" id="KW-0472">Membrane</keyword>
<name>A0A133VDL3_9EURY</name>
<sequence length="219" mass="23589">MSLSLLFKDELQGFYKSKVMLILWIGLPAMTIILHLVRPGAEGIPLTALSALLVSSIGGTLASVMLAVSIINEKEKHVYDLFLVRPIKRRDILISKFLAVYVCITIASLLALICGLIIDFIWFEGVPKAVLTGTLESLGLRLSMMAISSSAGILIGVLAPSVLVGAILVIYGANQISIIPSLPTLTNMSHQLLFTVLLGAVLSIFILGLSVLLFNKKQF</sequence>
<feature type="transmembrane region" description="Helical" evidence="1">
    <location>
        <begin position="21"/>
        <end position="37"/>
    </location>
</feature>
<dbReference type="EMBL" id="LHYD01000059">
    <property type="protein sequence ID" value="KXB04497.1"/>
    <property type="molecule type" value="Genomic_DNA"/>
</dbReference>
<proteinExistence type="predicted"/>
<gene>
    <name evidence="2" type="ORF">AKJ50_02325</name>
</gene>
<evidence type="ECO:0008006" key="4">
    <source>
        <dbReference type="Google" id="ProtNLM"/>
    </source>
</evidence>
<evidence type="ECO:0000313" key="2">
    <source>
        <dbReference type="EMBL" id="KXB04497.1"/>
    </source>
</evidence>
<comment type="caution">
    <text evidence="2">The sequence shown here is derived from an EMBL/GenBank/DDBJ whole genome shotgun (WGS) entry which is preliminary data.</text>
</comment>
<feature type="transmembrane region" description="Helical" evidence="1">
    <location>
        <begin position="192"/>
        <end position="214"/>
    </location>
</feature>
<evidence type="ECO:0000256" key="1">
    <source>
        <dbReference type="SAM" id="Phobius"/>
    </source>
</evidence>
<reference evidence="2 3" key="1">
    <citation type="journal article" date="2016" name="Sci. Rep.">
        <title>Metabolic traits of an uncultured archaeal lineage -MSBL1- from brine pools of the Red Sea.</title>
        <authorList>
            <person name="Mwirichia R."/>
            <person name="Alam I."/>
            <person name="Rashid M."/>
            <person name="Vinu M."/>
            <person name="Ba-Alawi W."/>
            <person name="Anthony Kamau A."/>
            <person name="Kamanda Ngugi D."/>
            <person name="Goker M."/>
            <person name="Klenk H.P."/>
            <person name="Bajic V."/>
            <person name="Stingl U."/>
        </authorList>
    </citation>
    <scope>NUCLEOTIDE SEQUENCE [LARGE SCALE GENOMIC DNA]</scope>
    <source>
        <strain evidence="2">SCGC-AAA382A13</strain>
    </source>
</reference>
<feature type="transmembrane region" description="Helical" evidence="1">
    <location>
        <begin position="93"/>
        <end position="122"/>
    </location>
</feature>
<protein>
    <recommendedName>
        <fullName evidence="4">ABC-2 type transporter domain-containing protein</fullName>
    </recommendedName>
</protein>
<organism evidence="2 3">
    <name type="scientific">candidate division MSBL1 archaeon SCGC-AAA382A13</name>
    <dbReference type="NCBI Taxonomy" id="1698279"/>
    <lineage>
        <taxon>Archaea</taxon>
        <taxon>Methanobacteriati</taxon>
        <taxon>Methanobacteriota</taxon>
        <taxon>candidate division MSBL1</taxon>
    </lineage>
</organism>
<keyword evidence="3" id="KW-1185">Reference proteome</keyword>
<dbReference type="AlphaFoldDB" id="A0A133VDL3"/>
<dbReference type="Proteomes" id="UP000070311">
    <property type="component" value="Unassembled WGS sequence"/>
</dbReference>
<feature type="transmembrane region" description="Helical" evidence="1">
    <location>
        <begin position="142"/>
        <end position="171"/>
    </location>
</feature>
<keyword evidence="1" id="KW-1133">Transmembrane helix</keyword>
<keyword evidence="1" id="KW-0812">Transmembrane</keyword>
<evidence type="ECO:0000313" key="3">
    <source>
        <dbReference type="Proteomes" id="UP000070311"/>
    </source>
</evidence>